<dbReference type="RefSeq" id="WP_342552785.1">
    <property type="nucleotide sequence ID" value="NZ_CP159992.1"/>
</dbReference>
<proteinExistence type="predicted"/>
<name>A0AAU8NFB2_9BACL</name>
<dbReference type="GO" id="GO:0008233">
    <property type="term" value="F:peptidase activity"/>
    <property type="evidence" value="ECO:0007669"/>
    <property type="project" value="UniProtKB-KW"/>
</dbReference>
<sequence length="213" mass="23518">MGIELNDWHEKIMPELSIVSVYNRREFSLTLYKRELVRQQSRGMRKGVHRDQLVLFFKDIFQRHNLDEITFLCIGTDRSTGDALGPMTGTLLEEQGLPHVIGTLAAPCDADTLEKRLAHIPAQHTIIAIDACLGPKDAAGTYYVSGAPLRPAESVGGKLPPVGQYSLAAVVNANGPRPYSILQMTSLYLVMNMAQTIADSISEARSARQTFHL</sequence>
<dbReference type="InterPro" id="IPR023430">
    <property type="entry name" value="Pept_HybD-like_dom_sf"/>
</dbReference>
<dbReference type="EMBL" id="CP159992">
    <property type="protein sequence ID" value="XCP95451.1"/>
    <property type="molecule type" value="Genomic_DNA"/>
</dbReference>
<dbReference type="NCBIfam" id="TIGR02841">
    <property type="entry name" value="spore_YyaC"/>
    <property type="match status" value="1"/>
</dbReference>
<protein>
    <submittedName>
        <fullName evidence="1">Spore protease YyaC</fullName>
    </submittedName>
</protein>
<dbReference type="AlphaFoldDB" id="A0AAU8NFB2"/>
<reference evidence="1" key="1">
    <citation type="submission" date="2024-05" db="EMBL/GenBank/DDBJ databases">
        <title>Draft genome assemblies of 36 bacteria isolated from hibernating arctic ground squirrels.</title>
        <authorList>
            <person name="McKee H."/>
            <person name="Mullen L."/>
            <person name="Drown D.M."/>
            <person name="Duddleston K.N."/>
        </authorList>
    </citation>
    <scope>NUCLEOTIDE SEQUENCE</scope>
    <source>
        <strain evidence="1">AN1007</strain>
    </source>
</reference>
<dbReference type="Pfam" id="PF06866">
    <property type="entry name" value="DUF1256"/>
    <property type="match status" value="1"/>
</dbReference>
<organism evidence="1">
    <name type="scientific">Paenibacillus sp. AN1007</name>
    <dbReference type="NCBI Taxonomy" id="3151385"/>
    <lineage>
        <taxon>Bacteria</taxon>
        <taxon>Bacillati</taxon>
        <taxon>Bacillota</taxon>
        <taxon>Bacilli</taxon>
        <taxon>Bacillales</taxon>
        <taxon>Paenibacillaceae</taxon>
        <taxon>Paenibacillus</taxon>
    </lineage>
</organism>
<dbReference type="SUPFAM" id="SSF53163">
    <property type="entry name" value="HybD-like"/>
    <property type="match status" value="1"/>
</dbReference>
<keyword evidence="1" id="KW-0378">Hydrolase</keyword>
<accession>A0AAU8NFB2</accession>
<gene>
    <name evidence="1" type="primary">yyaC</name>
    <name evidence="1" type="ORF">ABXS70_01480</name>
</gene>
<dbReference type="InterPro" id="IPR009665">
    <property type="entry name" value="YyaC"/>
</dbReference>
<keyword evidence="1" id="KW-0645">Protease</keyword>
<dbReference type="GO" id="GO:0006508">
    <property type="term" value="P:proteolysis"/>
    <property type="evidence" value="ECO:0007669"/>
    <property type="project" value="UniProtKB-KW"/>
</dbReference>
<evidence type="ECO:0000313" key="1">
    <source>
        <dbReference type="EMBL" id="XCP95451.1"/>
    </source>
</evidence>